<accession>A0A0D2NS43</accession>
<feature type="chain" id="PRO_5002247924" evidence="1">
    <location>
        <begin position="27"/>
        <end position="246"/>
    </location>
</feature>
<dbReference type="EMBL" id="KK100295">
    <property type="protein sequence ID" value="KIZ07096.1"/>
    <property type="molecule type" value="Genomic_DNA"/>
</dbReference>
<dbReference type="GeneID" id="25726969"/>
<dbReference type="RefSeq" id="XP_013906115.1">
    <property type="nucleotide sequence ID" value="XM_014050661.1"/>
</dbReference>
<dbReference type="OrthoDB" id="10598416at2759"/>
<proteinExistence type="predicted"/>
<keyword evidence="3" id="KW-1185">Reference proteome</keyword>
<reference evidence="2 3" key="1">
    <citation type="journal article" date="2013" name="BMC Genomics">
        <title>Reconstruction of the lipid metabolism for the microalga Monoraphidium neglectum from its genome sequence reveals characteristics suitable for biofuel production.</title>
        <authorList>
            <person name="Bogen C."/>
            <person name="Al-Dilaimi A."/>
            <person name="Albersmeier A."/>
            <person name="Wichmann J."/>
            <person name="Grundmann M."/>
            <person name="Rupp O."/>
            <person name="Lauersen K.J."/>
            <person name="Blifernez-Klassen O."/>
            <person name="Kalinowski J."/>
            <person name="Goesmann A."/>
            <person name="Mussgnug J.H."/>
            <person name="Kruse O."/>
        </authorList>
    </citation>
    <scope>NUCLEOTIDE SEQUENCE [LARGE SCALE GENOMIC DNA]</scope>
    <source>
        <strain evidence="2 3">SAG 48.87</strain>
    </source>
</reference>
<feature type="signal peptide" evidence="1">
    <location>
        <begin position="1"/>
        <end position="26"/>
    </location>
</feature>
<sequence>MRVSRVSMLLFAALAAVVLAPSGTHARGLLQAQVCVLPATVAPTSQVLVGGSITTPIAAKVRPTSSTTFSGSFAIVFPAPCPTAATLAAALPKAYIATVKGSPGVSLADTKAVVTMGTPPTVVANVLVGGLKGTTLSAVGPAGVAAPTVTATAGTVTTTNSVVPIKPYSLAGQSMLIAGTGCTLGATGATVTFSCPKLSVAQTLNLDVGSGVKGGGSLAIQGSLTATGKLSDAKLVPASTVPAPKA</sequence>
<name>A0A0D2NS43_9CHLO</name>
<dbReference type="Proteomes" id="UP000054498">
    <property type="component" value="Unassembled WGS sequence"/>
</dbReference>
<evidence type="ECO:0000313" key="2">
    <source>
        <dbReference type="EMBL" id="KIZ07096.1"/>
    </source>
</evidence>
<keyword evidence="1" id="KW-0732">Signal</keyword>
<dbReference type="AlphaFoldDB" id="A0A0D2NS43"/>
<protein>
    <submittedName>
        <fullName evidence="2">Uncharacterized protein</fullName>
    </submittedName>
</protein>
<evidence type="ECO:0000313" key="3">
    <source>
        <dbReference type="Proteomes" id="UP000054498"/>
    </source>
</evidence>
<organism evidence="2 3">
    <name type="scientific">Monoraphidium neglectum</name>
    <dbReference type="NCBI Taxonomy" id="145388"/>
    <lineage>
        <taxon>Eukaryota</taxon>
        <taxon>Viridiplantae</taxon>
        <taxon>Chlorophyta</taxon>
        <taxon>core chlorophytes</taxon>
        <taxon>Chlorophyceae</taxon>
        <taxon>CS clade</taxon>
        <taxon>Sphaeropleales</taxon>
        <taxon>Selenastraceae</taxon>
        <taxon>Monoraphidium</taxon>
    </lineage>
</organism>
<evidence type="ECO:0000256" key="1">
    <source>
        <dbReference type="SAM" id="SignalP"/>
    </source>
</evidence>
<gene>
    <name evidence="2" type="ORF">MNEG_0851</name>
</gene>
<dbReference type="KEGG" id="mng:MNEG_0851"/>